<dbReference type="PANTHER" id="PTHR47435:SF10">
    <property type="entry name" value="TIP ELONGATION ABERRANT PROTEIN 3"/>
    <property type="match status" value="1"/>
</dbReference>
<comment type="caution">
    <text evidence="3">The sequence shown here is derived from an EMBL/GenBank/DDBJ whole genome shotgun (WGS) entry which is preliminary data.</text>
</comment>
<keyword evidence="1" id="KW-0677">Repeat</keyword>
<name>A0ABR3P9W0_9PEZI</name>
<evidence type="ECO:0000256" key="2">
    <source>
        <dbReference type="ARBA" id="ARBA00023004"/>
    </source>
</evidence>
<evidence type="ECO:0008006" key="5">
    <source>
        <dbReference type="Google" id="ProtNLM"/>
    </source>
</evidence>
<gene>
    <name evidence="3" type="ORF">AAFC00_003068</name>
</gene>
<sequence length="425" mass="46222">MAEIAAGAVVAEQVVSTTLEGGAVAAHFIRKPTMPLKASFVQFGTAPANDTELSLARSHHTLNVANHKAYIFGGEVANGKVASNDIHAFTLPSAAGQQIDSEYACFPAVSRQEGDEVPCPRTRHAACVQGHELAVFGGCDESGQTVDSEPYIWLWDTQVSKWHKILTTDQPVPSSRYDHKLFAYGGHLILFGGRSDPETKLRDTWFFDFTAHAWTQLPDAPVASDSVAFADGSLYLVTRSRAEGVCHVYALEIGGSVPGHKAGEGLEWQRILFQSDSPTPGPDLRSGTLLPFSTGYGRIYLAYLFGCVDNPRDVAESEHMEEKTFYSDLWTYQVPSKSTKPTSWTDFKPAAVKDAIRDKLGYGSGGFEWAEVEVMATEQTGHEGMLHPGPRAFFGADAEDATVVLWGGINAKGEKEADGWIINFQ</sequence>
<dbReference type="Proteomes" id="UP001562354">
    <property type="component" value="Unassembled WGS sequence"/>
</dbReference>
<dbReference type="RefSeq" id="XP_069198984.1">
    <property type="nucleotide sequence ID" value="XM_069342485.1"/>
</dbReference>
<keyword evidence="4" id="KW-1185">Reference proteome</keyword>
<dbReference type="GeneID" id="95976770"/>
<evidence type="ECO:0000256" key="1">
    <source>
        <dbReference type="ARBA" id="ARBA00022737"/>
    </source>
</evidence>
<proteinExistence type="predicted"/>
<dbReference type="PANTHER" id="PTHR47435">
    <property type="entry name" value="KELCH REPEAT PROTEIN (AFU_ORTHOLOGUE AFUA_5G12780)"/>
    <property type="match status" value="1"/>
</dbReference>
<reference evidence="3 4" key="1">
    <citation type="submission" date="2024-07" db="EMBL/GenBank/DDBJ databases">
        <title>Draft sequence of the Neodothiora populina.</title>
        <authorList>
            <person name="Drown D.D."/>
            <person name="Schuette U.S."/>
            <person name="Buechlein A.B."/>
            <person name="Rusch D.R."/>
            <person name="Winton L.W."/>
            <person name="Adams G.A."/>
        </authorList>
    </citation>
    <scope>NUCLEOTIDE SEQUENCE [LARGE SCALE GENOMIC DNA]</scope>
    <source>
        <strain evidence="3 4">CPC 39397</strain>
    </source>
</reference>
<dbReference type="EMBL" id="JBFMKM010000012">
    <property type="protein sequence ID" value="KAL1302708.1"/>
    <property type="molecule type" value="Genomic_DNA"/>
</dbReference>
<dbReference type="InterPro" id="IPR011043">
    <property type="entry name" value="Gal_Oxase/kelch_b-propeller"/>
</dbReference>
<evidence type="ECO:0000313" key="4">
    <source>
        <dbReference type="Proteomes" id="UP001562354"/>
    </source>
</evidence>
<dbReference type="Gene3D" id="2.120.10.80">
    <property type="entry name" value="Kelch-type beta propeller"/>
    <property type="match status" value="1"/>
</dbReference>
<dbReference type="Pfam" id="PF24681">
    <property type="entry name" value="Kelch_KLHDC2_KLHL20_DRC7"/>
    <property type="match status" value="1"/>
</dbReference>
<protein>
    <recommendedName>
        <fullName evidence="5">Galactose oxidase</fullName>
    </recommendedName>
</protein>
<keyword evidence="2" id="KW-0408">Iron</keyword>
<dbReference type="SUPFAM" id="SSF50965">
    <property type="entry name" value="Galactose oxidase, central domain"/>
    <property type="match status" value="1"/>
</dbReference>
<dbReference type="InterPro" id="IPR015915">
    <property type="entry name" value="Kelch-typ_b-propeller"/>
</dbReference>
<organism evidence="3 4">
    <name type="scientific">Neodothiora populina</name>
    <dbReference type="NCBI Taxonomy" id="2781224"/>
    <lineage>
        <taxon>Eukaryota</taxon>
        <taxon>Fungi</taxon>
        <taxon>Dikarya</taxon>
        <taxon>Ascomycota</taxon>
        <taxon>Pezizomycotina</taxon>
        <taxon>Dothideomycetes</taxon>
        <taxon>Dothideomycetidae</taxon>
        <taxon>Dothideales</taxon>
        <taxon>Dothioraceae</taxon>
        <taxon>Neodothiora</taxon>
    </lineage>
</organism>
<evidence type="ECO:0000313" key="3">
    <source>
        <dbReference type="EMBL" id="KAL1302708.1"/>
    </source>
</evidence>
<accession>A0ABR3P9W0</accession>